<sequence>MKQIILNSPKQFKVGVEKAKDIGIRGDFENIVICGLGGSAMPGILLQDAFSEDLKIPVFIHRSYALPAVALAKVGLASKSLIVCISFSGNTEETLSSYKEAEEKGFSVIALTTGGKLAEMAQQNSLPYCLIPNDCLQPRFGTGYLFSALIKILINSGLLDQKVENKILSLKESLRPATFEKKGQELAKKLMGKTPVVYSSNNYKSIARISKIKFNENSKIMAFWNYFPELNHNEMAGFTKAKNKKQKANSFYAIILKDTTENPKIIKRMELTAELIKEAGADVEIIEMPGKTRLEKMFNTLLIFDWTSYYLALALGVDPISVPIVEDFKKRLVN</sequence>
<dbReference type="AlphaFoldDB" id="A0A2G9ZG76"/>
<proteinExistence type="inferred from homology"/>
<protein>
    <submittedName>
        <fullName evidence="4">Bifunctional phosphoglucose/phosphomannose isomerase</fullName>
    </submittedName>
</protein>
<reference evidence="4 5" key="1">
    <citation type="submission" date="2017-09" db="EMBL/GenBank/DDBJ databases">
        <title>Depth-based differentiation of microbial function through sediment-hosted aquifers and enrichment of novel symbionts in the deep terrestrial subsurface.</title>
        <authorList>
            <person name="Probst A.J."/>
            <person name="Ladd B."/>
            <person name="Jarett J.K."/>
            <person name="Geller-Mcgrath D.E."/>
            <person name="Sieber C.M."/>
            <person name="Emerson J.B."/>
            <person name="Anantharaman K."/>
            <person name="Thomas B.C."/>
            <person name="Malmstrom R."/>
            <person name="Stieglmeier M."/>
            <person name="Klingl A."/>
            <person name="Woyke T."/>
            <person name="Ryan C.M."/>
            <person name="Banfield J.F."/>
        </authorList>
    </citation>
    <scope>NUCLEOTIDE SEQUENCE [LARGE SCALE GENOMIC DNA]</scope>
    <source>
        <strain evidence="4">CG23_combo_of_CG06-09_8_20_14_all_37_87_8</strain>
    </source>
</reference>
<dbReference type="GO" id="GO:0004476">
    <property type="term" value="F:mannose-6-phosphate isomerase activity"/>
    <property type="evidence" value="ECO:0007669"/>
    <property type="project" value="InterPro"/>
</dbReference>
<dbReference type="CDD" id="cd05637">
    <property type="entry name" value="SIS_PGI_PMI_2"/>
    <property type="match status" value="1"/>
</dbReference>
<dbReference type="NCBIfam" id="TIGR02128">
    <property type="entry name" value="G6PI_arch"/>
    <property type="match status" value="1"/>
</dbReference>
<dbReference type="InterPro" id="IPR001347">
    <property type="entry name" value="SIS_dom"/>
</dbReference>
<comment type="caution">
    <text evidence="4">The sequence shown here is derived from an EMBL/GenBank/DDBJ whole genome shotgun (WGS) entry which is preliminary data.</text>
</comment>
<dbReference type="InterPro" id="IPR035484">
    <property type="entry name" value="SIS_PGI/PMI_1"/>
</dbReference>
<dbReference type="Gene3D" id="3.40.50.10490">
    <property type="entry name" value="Glucose-6-phosphate isomerase like protein, domain 1"/>
    <property type="match status" value="2"/>
</dbReference>
<evidence type="ECO:0000259" key="3">
    <source>
        <dbReference type="PROSITE" id="PS51464"/>
    </source>
</evidence>
<evidence type="ECO:0000313" key="5">
    <source>
        <dbReference type="Proteomes" id="UP000230447"/>
    </source>
</evidence>
<dbReference type="GO" id="GO:0097367">
    <property type="term" value="F:carbohydrate derivative binding"/>
    <property type="evidence" value="ECO:0007669"/>
    <property type="project" value="InterPro"/>
</dbReference>
<dbReference type="PROSITE" id="PS51464">
    <property type="entry name" value="SIS"/>
    <property type="match status" value="1"/>
</dbReference>
<dbReference type="GO" id="GO:1901135">
    <property type="term" value="P:carbohydrate derivative metabolic process"/>
    <property type="evidence" value="ECO:0007669"/>
    <property type="project" value="InterPro"/>
</dbReference>
<keyword evidence="2 4" id="KW-0413">Isomerase</keyword>
<gene>
    <name evidence="4" type="ORF">COX24_02810</name>
</gene>
<evidence type="ECO:0000256" key="2">
    <source>
        <dbReference type="ARBA" id="ARBA00023235"/>
    </source>
</evidence>
<dbReference type="InterPro" id="IPR046348">
    <property type="entry name" value="SIS_dom_sf"/>
</dbReference>
<dbReference type="EMBL" id="PCSB01000060">
    <property type="protein sequence ID" value="PIP31580.1"/>
    <property type="molecule type" value="Genomic_DNA"/>
</dbReference>
<accession>A0A2G9ZG76</accession>
<evidence type="ECO:0000313" key="4">
    <source>
        <dbReference type="EMBL" id="PIP31580.1"/>
    </source>
</evidence>
<organism evidence="4 5">
    <name type="scientific">bacterium (Candidatus Gribaldobacteria) CG23_combo_of_CG06-09_8_20_14_all_37_87_8</name>
    <dbReference type="NCBI Taxonomy" id="2014278"/>
    <lineage>
        <taxon>Bacteria</taxon>
        <taxon>Candidatus Gribaldobacteria</taxon>
    </lineage>
</organism>
<comment type="similarity">
    <text evidence="1">Belongs to the PGI/PMI family.</text>
</comment>
<dbReference type="GO" id="GO:0004347">
    <property type="term" value="F:glucose-6-phosphate isomerase activity"/>
    <property type="evidence" value="ECO:0007669"/>
    <property type="project" value="InterPro"/>
</dbReference>
<dbReference type="Proteomes" id="UP000230447">
    <property type="component" value="Unassembled WGS sequence"/>
</dbReference>
<dbReference type="InterPro" id="IPR019490">
    <property type="entry name" value="Glu6P/Mann6P_isomerase_C"/>
</dbReference>
<dbReference type="CDD" id="cd05017">
    <property type="entry name" value="SIS_PGI_PMI_1"/>
    <property type="match status" value="1"/>
</dbReference>
<dbReference type="Pfam" id="PF10432">
    <property type="entry name" value="bact-PGI_C"/>
    <property type="match status" value="1"/>
</dbReference>
<dbReference type="GO" id="GO:0005975">
    <property type="term" value="P:carbohydrate metabolic process"/>
    <property type="evidence" value="ECO:0007669"/>
    <property type="project" value="InterPro"/>
</dbReference>
<evidence type="ECO:0000256" key="1">
    <source>
        <dbReference type="ARBA" id="ARBA00010523"/>
    </source>
</evidence>
<feature type="domain" description="SIS" evidence="3">
    <location>
        <begin position="19"/>
        <end position="164"/>
    </location>
</feature>
<dbReference type="SUPFAM" id="SSF53697">
    <property type="entry name" value="SIS domain"/>
    <property type="match status" value="1"/>
</dbReference>
<name>A0A2G9ZG76_9BACT</name>